<dbReference type="Gene3D" id="2.120.10.30">
    <property type="entry name" value="TolB, C-terminal domain"/>
    <property type="match status" value="1"/>
</dbReference>
<accession>A0AA37WJ14</accession>
<organism evidence="1 2">
    <name type="scientific">Agaribacter marinus</name>
    <dbReference type="NCBI Taxonomy" id="1431249"/>
    <lineage>
        <taxon>Bacteria</taxon>
        <taxon>Pseudomonadati</taxon>
        <taxon>Pseudomonadota</taxon>
        <taxon>Gammaproteobacteria</taxon>
        <taxon>Alteromonadales</taxon>
        <taxon>Alteromonadaceae</taxon>
        <taxon>Agaribacter</taxon>
    </lineage>
</organism>
<sequence>MTKSESKPMKLINALSTIYQSRYVVAFTFVTTFTTVSFCATANTNDDWDNYYDIQSIEIPKEINAQIGGLTALRNGKLAAAFHRGEVLIYDQKTREWQHFAHGLHEPLGLFELADGSLVTTQMAELTRLVDEDNDGKADFYQNISDDFGLSGNYHEFAFGPAVDSKGNYYISLNVASNYAGVFENVRGTFSPLGPSREVMTNWRNDEWKTNLRHTAGRMFSRVAYRGWVLKITPDGKTLPYASGFRSPNGLYIDNNDELWVTDNQGDWLATSPLYHVEEGKFYGHPASLVWKEGWDKDPVKMTAKELNALRTPPAALFPHAELANSPTQPIAPPKLKQFGLPADEMLIGDMNQQRLIRFLPDEVNGVMQGASIPFLETNKLGIGNNRFSFDTDGKLWIGKTHLGWAGDEGIKSVQWNKKDFLFVEDVILSEDGFELSFSMPLNDMPDISFESHTYHYHADYGSPKVDHDKNIKVLTTLSKDKKTIIAKYPVLQSGYIYTMSLNNARSSSQQRLLGDIVRYTVNEIPVNY</sequence>
<reference evidence="1" key="2">
    <citation type="submission" date="2023-01" db="EMBL/GenBank/DDBJ databases">
        <title>Draft genome sequence of Agaribacter marinus strain NBRC 110023.</title>
        <authorList>
            <person name="Sun Q."/>
            <person name="Mori K."/>
        </authorList>
    </citation>
    <scope>NUCLEOTIDE SEQUENCE</scope>
    <source>
        <strain evidence="1">NBRC 110023</strain>
    </source>
</reference>
<name>A0AA37WJ14_9ALTE</name>
<dbReference type="Proteomes" id="UP001156601">
    <property type="component" value="Unassembled WGS sequence"/>
</dbReference>
<evidence type="ECO:0000313" key="2">
    <source>
        <dbReference type="Proteomes" id="UP001156601"/>
    </source>
</evidence>
<dbReference type="InterPro" id="IPR011042">
    <property type="entry name" value="6-blade_b-propeller_TolB-like"/>
</dbReference>
<gene>
    <name evidence="1" type="ORF">GCM10007852_26860</name>
</gene>
<dbReference type="SUPFAM" id="SSF63829">
    <property type="entry name" value="Calcium-dependent phosphotriesterase"/>
    <property type="match status" value="1"/>
</dbReference>
<proteinExistence type="predicted"/>
<reference evidence="1" key="1">
    <citation type="journal article" date="2014" name="Int. J. Syst. Evol. Microbiol.">
        <title>Complete genome sequence of Corynebacterium casei LMG S-19264T (=DSM 44701T), isolated from a smear-ripened cheese.</title>
        <authorList>
            <consortium name="US DOE Joint Genome Institute (JGI-PGF)"/>
            <person name="Walter F."/>
            <person name="Albersmeier A."/>
            <person name="Kalinowski J."/>
            <person name="Ruckert C."/>
        </authorList>
    </citation>
    <scope>NUCLEOTIDE SEQUENCE</scope>
    <source>
        <strain evidence="1">NBRC 110023</strain>
    </source>
</reference>
<dbReference type="PANTHER" id="PTHR33546">
    <property type="entry name" value="LARGE, MULTIFUNCTIONAL SECRETED PROTEIN-RELATED"/>
    <property type="match status" value="1"/>
</dbReference>
<dbReference type="AlphaFoldDB" id="A0AA37WJ14"/>
<dbReference type="EMBL" id="BSOT01000006">
    <property type="protein sequence ID" value="GLR71778.1"/>
    <property type="molecule type" value="Genomic_DNA"/>
</dbReference>
<dbReference type="PANTHER" id="PTHR33546:SF1">
    <property type="entry name" value="LARGE, MULTIFUNCTIONAL SECRETED PROTEIN"/>
    <property type="match status" value="1"/>
</dbReference>
<keyword evidence="2" id="KW-1185">Reference proteome</keyword>
<comment type="caution">
    <text evidence="1">The sequence shown here is derived from an EMBL/GenBank/DDBJ whole genome shotgun (WGS) entry which is preliminary data.</text>
</comment>
<protein>
    <submittedName>
        <fullName evidence="1">Large multi-functional protein</fullName>
    </submittedName>
</protein>
<evidence type="ECO:0000313" key="1">
    <source>
        <dbReference type="EMBL" id="GLR71778.1"/>
    </source>
</evidence>